<evidence type="ECO:0000256" key="1">
    <source>
        <dbReference type="ARBA" id="ARBA00001946"/>
    </source>
</evidence>
<comment type="caution">
    <text evidence="4">The sequence shown here is derived from an EMBL/GenBank/DDBJ whole genome shotgun (WGS) entry which is preliminary data.</text>
</comment>
<dbReference type="PANTHER" id="PTHR11839:SF18">
    <property type="entry name" value="NUDIX HYDROLASE DOMAIN-CONTAINING PROTEIN"/>
    <property type="match status" value="1"/>
</dbReference>
<sequence>MVKQYRHGGKDFFIEVPAGKVDEQEDLESAVMRELLEETGYTSDAAPLKLGSFYTNPAISTNTITTYFIKECYKVSEQKLDLTENIELFVLPIAEFKKMIQENKINHLFTVFAYTLFKNYIHFNNQ</sequence>
<evidence type="ECO:0000313" key="5">
    <source>
        <dbReference type="Proteomes" id="UP000186030"/>
    </source>
</evidence>
<dbReference type="EMBL" id="MQMG01000053">
    <property type="protein sequence ID" value="OKO89842.1"/>
    <property type="molecule type" value="Genomic_DNA"/>
</dbReference>
<name>A0A1Q5SPE2_9BACL</name>
<dbReference type="InterPro" id="IPR015797">
    <property type="entry name" value="NUDIX_hydrolase-like_dom_sf"/>
</dbReference>
<comment type="cofactor">
    <cofactor evidence="1">
        <name>Mg(2+)</name>
        <dbReference type="ChEBI" id="CHEBI:18420"/>
    </cofactor>
</comment>
<gene>
    <name evidence="4" type="ORF">BRO54_3251</name>
</gene>
<dbReference type="Proteomes" id="UP000186030">
    <property type="component" value="Unassembled WGS sequence"/>
</dbReference>
<evidence type="ECO:0000313" key="4">
    <source>
        <dbReference type="EMBL" id="OKO89842.1"/>
    </source>
</evidence>
<evidence type="ECO:0000256" key="2">
    <source>
        <dbReference type="ARBA" id="ARBA00022801"/>
    </source>
</evidence>
<protein>
    <submittedName>
        <fullName evidence="4">ADP-ribose pyrophosphatase</fullName>
    </submittedName>
</protein>
<dbReference type="GO" id="GO:0019693">
    <property type="term" value="P:ribose phosphate metabolic process"/>
    <property type="evidence" value="ECO:0007669"/>
    <property type="project" value="TreeGrafter"/>
</dbReference>
<proteinExistence type="predicted"/>
<keyword evidence="2" id="KW-0378">Hydrolase</keyword>
<dbReference type="PANTHER" id="PTHR11839">
    <property type="entry name" value="UDP/ADP-SUGAR PYROPHOSPHATASE"/>
    <property type="match status" value="1"/>
</dbReference>
<dbReference type="CDD" id="cd03424">
    <property type="entry name" value="NUDIX_ADPRase_Nudt5_UGPPase_Nudt14"/>
    <property type="match status" value="1"/>
</dbReference>
<dbReference type="PROSITE" id="PS51462">
    <property type="entry name" value="NUDIX"/>
    <property type="match status" value="1"/>
</dbReference>
<dbReference type="InterPro" id="IPR000086">
    <property type="entry name" value="NUDIX_hydrolase_dom"/>
</dbReference>
<feature type="domain" description="Nudix hydrolase" evidence="3">
    <location>
        <begin position="1"/>
        <end position="113"/>
    </location>
</feature>
<dbReference type="GO" id="GO:0016787">
    <property type="term" value="F:hydrolase activity"/>
    <property type="evidence" value="ECO:0007669"/>
    <property type="project" value="UniProtKB-KW"/>
</dbReference>
<dbReference type="SUPFAM" id="SSF55811">
    <property type="entry name" value="Nudix"/>
    <property type="match status" value="1"/>
</dbReference>
<dbReference type="PROSITE" id="PS00893">
    <property type="entry name" value="NUDIX_BOX"/>
    <property type="match status" value="1"/>
</dbReference>
<dbReference type="GO" id="GO:0006753">
    <property type="term" value="P:nucleoside phosphate metabolic process"/>
    <property type="evidence" value="ECO:0007669"/>
    <property type="project" value="TreeGrafter"/>
</dbReference>
<dbReference type="AlphaFoldDB" id="A0A1Q5SPE2"/>
<dbReference type="Gene3D" id="3.90.79.10">
    <property type="entry name" value="Nucleoside Triphosphate Pyrophosphohydrolase"/>
    <property type="match status" value="1"/>
</dbReference>
<reference evidence="4 5" key="1">
    <citation type="submission" date="2016-11" db="EMBL/GenBank/DDBJ databases">
        <authorList>
            <person name="Kadnikov V."/>
            <person name="Nazina T."/>
        </authorList>
    </citation>
    <scope>NUCLEOTIDE SEQUENCE [LARGE SCALE GENOMIC DNA]</scope>
    <source>
        <strain evidence="4 5">1017</strain>
    </source>
</reference>
<accession>A0A1Q5SPE2</accession>
<evidence type="ECO:0000259" key="3">
    <source>
        <dbReference type="PROSITE" id="PS51462"/>
    </source>
</evidence>
<dbReference type="Pfam" id="PF00293">
    <property type="entry name" value="NUDIX"/>
    <property type="match status" value="1"/>
</dbReference>
<reference evidence="5" key="2">
    <citation type="submission" date="2017-01" db="EMBL/GenBank/DDBJ databases">
        <title>Genome sequencing and annotation of Geobacillus sp. 1017, a Hydrocarbon-Oxidizing Thermophilic Bacterium Isolated from a Heavy Oil Reservoir (China).</title>
        <authorList>
            <person name="Kadnikov V.V."/>
            <person name="Mardanov A.V."/>
            <person name="Poltaraus A.B."/>
            <person name="Sokolova D.S."/>
            <person name="Semenova E.M."/>
            <person name="Ravin N.V."/>
            <person name="Tourova T.P."/>
            <person name="Nazina T.N."/>
        </authorList>
    </citation>
    <scope>NUCLEOTIDE SEQUENCE [LARGE SCALE GENOMIC DNA]</scope>
    <source>
        <strain evidence="5">1017</strain>
    </source>
</reference>
<dbReference type="GO" id="GO:0005829">
    <property type="term" value="C:cytosol"/>
    <property type="evidence" value="ECO:0007669"/>
    <property type="project" value="TreeGrafter"/>
</dbReference>
<organism evidence="4 5">
    <name type="scientific">Geobacillus proteiniphilus</name>
    <dbReference type="NCBI Taxonomy" id="860353"/>
    <lineage>
        <taxon>Bacteria</taxon>
        <taxon>Bacillati</taxon>
        <taxon>Bacillota</taxon>
        <taxon>Bacilli</taxon>
        <taxon>Bacillales</taxon>
        <taxon>Anoxybacillaceae</taxon>
        <taxon>Geobacillus</taxon>
    </lineage>
</organism>
<dbReference type="InterPro" id="IPR020084">
    <property type="entry name" value="NUDIX_hydrolase_CS"/>
</dbReference>